<dbReference type="AlphaFoldDB" id="A0A5B3GJI4"/>
<organism evidence="1 2">
    <name type="scientific">Alistipes onderdonkii</name>
    <dbReference type="NCBI Taxonomy" id="328813"/>
    <lineage>
        <taxon>Bacteria</taxon>
        <taxon>Pseudomonadati</taxon>
        <taxon>Bacteroidota</taxon>
        <taxon>Bacteroidia</taxon>
        <taxon>Bacteroidales</taxon>
        <taxon>Rikenellaceae</taxon>
        <taxon>Alistipes</taxon>
    </lineage>
</organism>
<reference evidence="1 2" key="1">
    <citation type="journal article" date="2019" name="Nat. Med.">
        <title>A library of human gut bacterial isolates paired with longitudinal multiomics data enables mechanistic microbiome research.</title>
        <authorList>
            <person name="Poyet M."/>
            <person name="Groussin M."/>
            <person name="Gibbons S.M."/>
            <person name="Avila-Pacheco J."/>
            <person name="Jiang X."/>
            <person name="Kearney S.M."/>
            <person name="Perrotta A.R."/>
            <person name="Berdy B."/>
            <person name="Zhao S."/>
            <person name="Lieberman T.D."/>
            <person name="Swanson P.K."/>
            <person name="Smith M."/>
            <person name="Roesemann S."/>
            <person name="Alexander J.E."/>
            <person name="Rich S.A."/>
            <person name="Livny J."/>
            <person name="Vlamakis H."/>
            <person name="Clish C."/>
            <person name="Bullock K."/>
            <person name="Deik A."/>
            <person name="Scott J."/>
            <person name="Pierce K.A."/>
            <person name="Xavier R.J."/>
            <person name="Alm E.J."/>
        </authorList>
    </citation>
    <scope>NUCLEOTIDE SEQUENCE [LARGE SCALE GENOMIC DNA]</scope>
    <source>
        <strain evidence="1 2">BIOML-A266</strain>
    </source>
</reference>
<feature type="non-terminal residue" evidence="1">
    <location>
        <position position="1"/>
    </location>
</feature>
<sequence length="90" mass="10188">IRTIFFEPKCLSLIINHCKPFSGRDTILQHYKSPLLCSGVTSRKGQRCKNGLVNVGLTVPRYPQSVRDGFRFSSENSKVCSMAHRTVFRA</sequence>
<gene>
    <name evidence="1" type="ORF">F2Y10_16540</name>
</gene>
<comment type="caution">
    <text evidence="1">The sequence shown here is derived from an EMBL/GenBank/DDBJ whole genome shotgun (WGS) entry which is preliminary data.</text>
</comment>
<accession>A0A5B3GJI4</accession>
<protein>
    <submittedName>
        <fullName evidence="1">Uncharacterized protein</fullName>
    </submittedName>
</protein>
<evidence type="ECO:0000313" key="2">
    <source>
        <dbReference type="Proteomes" id="UP000322940"/>
    </source>
</evidence>
<dbReference type="EMBL" id="VVXH01000042">
    <property type="protein sequence ID" value="KAA2373858.1"/>
    <property type="molecule type" value="Genomic_DNA"/>
</dbReference>
<proteinExistence type="predicted"/>
<evidence type="ECO:0000313" key="1">
    <source>
        <dbReference type="EMBL" id="KAA2373858.1"/>
    </source>
</evidence>
<name>A0A5B3GJI4_9BACT</name>
<dbReference type="Proteomes" id="UP000322940">
    <property type="component" value="Unassembled WGS sequence"/>
</dbReference>